<dbReference type="STRING" id="1316194.A0A1Q5U4L2"/>
<dbReference type="InterPro" id="IPR031127">
    <property type="entry name" value="E3_UB_ligase_RBR"/>
</dbReference>
<feature type="domain" description="IBR" evidence="6">
    <location>
        <begin position="236"/>
        <end position="291"/>
    </location>
</feature>
<dbReference type="Proteomes" id="UP000186955">
    <property type="component" value="Unassembled WGS sequence"/>
</dbReference>
<evidence type="ECO:0000313" key="7">
    <source>
        <dbReference type="EMBL" id="OKP07400.1"/>
    </source>
</evidence>
<accession>A0A1Q5U4L2</accession>
<gene>
    <name evidence="7" type="ORF">PENSUB_5989</name>
</gene>
<dbReference type="GO" id="GO:0008270">
    <property type="term" value="F:zinc ion binding"/>
    <property type="evidence" value="ECO:0007669"/>
    <property type="project" value="UniProtKB-KW"/>
</dbReference>
<comment type="caution">
    <text evidence="7">The sequence shown here is derived from an EMBL/GenBank/DDBJ whole genome shotgun (WGS) entry which is preliminary data.</text>
</comment>
<name>A0A1Q5U4L2_9EURO</name>
<evidence type="ECO:0000256" key="4">
    <source>
        <dbReference type="ARBA" id="ARBA00022833"/>
    </source>
</evidence>
<dbReference type="GO" id="GO:0004842">
    <property type="term" value="F:ubiquitin-protein transferase activity"/>
    <property type="evidence" value="ECO:0007669"/>
    <property type="project" value="InterPro"/>
</dbReference>
<dbReference type="Gene3D" id="3.30.40.10">
    <property type="entry name" value="Zinc/RING finger domain, C3HC4 (zinc finger)"/>
    <property type="match status" value="1"/>
</dbReference>
<keyword evidence="2" id="KW-0863">Zinc-finger</keyword>
<keyword evidence="3" id="KW-0833">Ubl conjugation pathway</keyword>
<evidence type="ECO:0000256" key="3">
    <source>
        <dbReference type="ARBA" id="ARBA00022786"/>
    </source>
</evidence>
<reference evidence="7 8" key="1">
    <citation type="submission" date="2016-10" db="EMBL/GenBank/DDBJ databases">
        <title>Genome sequence of the ascomycete fungus Penicillium subrubescens.</title>
        <authorList>
            <person name="De Vries R.P."/>
            <person name="Peng M."/>
            <person name="Dilokpimol A."/>
            <person name="Hilden K."/>
            <person name="Makela M.R."/>
            <person name="Grigoriev I."/>
            <person name="Riley R."/>
            <person name="Granchi Z."/>
        </authorList>
    </citation>
    <scope>NUCLEOTIDE SEQUENCE [LARGE SCALE GENOMIC DNA]</scope>
    <source>
        <strain evidence="7 8">CBS 132785</strain>
    </source>
</reference>
<keyword evidence="1" id="KW-0479">Metal-binding</keyword>
<feature type="region of interest" description="Disordered" evidence="5">
    <location>
        <begin position="102"/>
        <end position="146"/>
    </location>
</feature>
<feature type="compositionally biased region" description="Basic and acidic residues" evidence="5">
    <location>
        <begin position="130"/>
        <end position="146"/>
    </location>
</feature>
<dbReference type="InterPro" id="IPR013083">
    <property type="entry name" value="Znf_RING/FYVE/PHD"/>
</dbReference>
<evidence type="ECO:0000256" key="1">
    <source>
        <dbReference type="ARBA" id="ARBA00022723"/>
    </source>
</evidence>
<evidence type="ECO:0000256" key="2">
    <source>
        <dbReference type="ARBA" id="ARBA00022771"/>
    </source>
</evidence>
<dbReference type="PANTHER" id="PTHR11685">
    <property type="entry name" value="RBR FAMILY RING FINGER AND IBR DOMAIN-CONTAINING"/>
    <property type="match status" value="1"/>
</dbReference>
<dbReference type="InterPro" id="IPR017907">
    <property type="entry name" value="Znf_RING_CS"/>
</dbReference>
<dbReference type="CDD" id="cd20335">
    <property type="entry name" value="BRcat_RBR"/>
    <property type="match status" value="1"/>
</dbReference>
<evidence type="ECO:0000259" key="6">
    <source>
        <dbReference type="Pfam" id="PF01485"/>
    </source>
</evidence>
<keyword evidence="4" id="KW-0862">Zinc</keyword>
<dbReference type="SUPFAM" id="SSF57850">
    <property type="entry name" value="RING/U-box"/>
    <property type="match status" value="1"/>
</dbReference>
<dbReference type="GO" id="GO:0016567">
    <property type="term" value="P:protein ubiquitination"/>
    <property type="evidence" value="ECO:0007669"/>
    <property type="project" value="InterPro"/>
</dbReference>
<evidence type="ECO:0000313" key="8">
    <source>
        <dbReference type="Proteomes" id="UP000186955"/>
    </source>
</evidence>
<protein>
    <recommendedName>
        <fullName evidence="6">IBR domain-containing protein</fullName>
    </recommendedName>
</protein>
<dbReference type="PROSITE" id="PS00518">
    <property type="entry name" value="ZF_RING_1"/>
    <property type="match status" value="1"/>
</dbReference>
<dbReference type="AlphaFoldDB" id="A0A1Q5U4L2"/>
<sequence length="402" mass="43956">MATRKGKQPRLGPSDLEVALEEWDRQLINQEDLEKDFAMACSLDRAVRDDGATITLFQQEEARAHADRQLAMRIARMGGRTENTAPTPFGAEKIYHMNAGLPSPSYSASRKRAPSKSPEASGEAKPLKSSQEHEAKAPSKAHLEKRMKPEIPESSKMAKPPQGVPVSECACVSCNDIKESIDITKAPCLHNYCTVCLVQLVELAIRDESFFPPRCCRQTLPLSIISALIGPDLTRKYEEKSIELADPSRTYCSNQNCSAYILPDRVCGYIGTCGKCGKTTCTICKQASHKGKCRTAEDVVLDVATAQKWQRCRCGHVVELNTGCNHITDDSLVAAADMISAISAPKSGRPVNVQPGTRIASSIEPTKSQLADMLYQTSKPYSKRRRACVMAESAIIPTDGLP</sequence>
<evidence type="ECO:0000256" key="5">
    <source>
        <dbReference type="SAM" id="MobiDB-lite"/>
    </source>
</evidence>
<dbReference type="InterPro" id="IPR002867">
    <property type="entry name" value="IBR_dom"/>
</dbReference>
<dbReference type="Pfam" id="PF01485">
    <property type="entry name" value="IBR"/>
    <property type="match status" value="1"/>
</dbReference>
<organism evidence="7 8">
    <name type="scientific">Penicillium subrubescens</name>
    <dbReference type="NCBI Taxonomy" id="1316194"/>
    <lineage>
        <taxon>Eukaryota</taxon>
        <taxon>Fungi</taxon>
        <taxon>Dikarya</taxon>
        <taxon>Ascomycota</taxon>
        <taxon>Pezizomycotina</taxon>
        <taxon>Eurotiomycetes</taxon>
        <taxon>Eurotiomycetidae</taxon>
        <taxon>Eurotiales</taxon>
        <taxon>Aspergillaceae</taxon>
        <taxon>Penicillium</taxon>
    </lineage>
</organism>
<dbReference type="EMBL" id="MNBE01000582">
    <property type="protein sequence ID" value="OKP07400.1"/>
    <property type="molecule type" value="Genomic_DNA"/>
</dbReference>
<keyword evidence="8" id="KW-1185">Reference proteome</keyword>
<proteinExistence type="predicted"/>